<evidence type="ECO:0000313" key="3">
    <source>
        <dbReference type="Proteomes" id="UP000634136"/>
    </source>
</evidence>
<dbReference type="AlphaFoldDB" id="A0A834WVZ9"/>
<dbReference type="Proteomes" id="UP000634136">
    <property type="component" value="Unassembled WGS sequence"/>
</dbReference>
<name>A0A834WVZ9_9FABA</name>
<gene>
    <name evidence="2" type="ORF">G2W53_015859</name>
</gene>
<evidence type="ECO:0000313" key="2">
    <source>
        <dbReference type="EMBL" id="KAF7833526.1"/>
    </source>
</evidence>
<comment type="caution">
    <text evidence="2">The sequence shown here is derived from an EMBL/GenBank/DDBJ whole genome shotgun (WGS) entry which is preliminary data.</text>
</comment>
<keyword evidence="3" id="KW-1185">Reference proteome</keyword>
<feature type="compositionally biased region" description="Basic and acidic residues" evidence="1">
    <location>
        <begin position="17"/>
        <end position="27"/>
    </location>
</feature>
<dbReference type="EMBL" id="JAAIUW010000005">
    <property type="protein sequence ID" value="KAF7833526.1"/>
    <property type="molecule type" value="Genomic_DNA"/>
</dbReference>
<sequence>MEGLDQDDDDTEATEEKDEHEFYASNQ</sequence>
<organism evidence="2 3">
    <name type="scientific">Senna tora</name>
    <dbReference type="NCBI Taxonomy" id="362788"/>
    <lineage>
        <taxon>Eukaryota</taxon>
        <taxon>Viridiplantae</taxon>
        <taxon>Streptophyta</taxon>
        <taxon>Embryophyta</taxon>
        <taxon>Tracheophyta</taxon>
        <taxon>Spermatophyta</taxon>
        <taxon>Magnoliopsida</taxon>
        <taxon>eudicotyledons</taxon>
        <taxon>Gunneridae</taxon>
        <taxon>Pentapetalae</taxon>
        <taxon>rosids</taxon>
        <taxon>fabids</taxon>
        <taxon>Fabales</taxon>
        <taxon>Fabaceae</taxon>
        <taxon>Caesalpinioideae</taxon>
        <taxon>Cassia clade</taxon>
        <taxon>Senna</taxon>
    </lineage>
</organism>
<feature type="region of interest" description="Disordered" evidence="1">
    <location>
        <begin position="1"/>
        <end position="27"/>
    </location>
</feature>
<feature type="compositionally biased region" description="Acidic residues" evidence="1">
    <location>
        <begin position="1"/>
        <end position="16"/>
    </location>
</feature>
<reference evidence="2" key="1">
    <citation type="submission" date="2020-09" db="EMBL/GenBank/DDBJ databases">
        <title>Genome-Enabled Discovery of Anthraquinone Biosynthesis in Senna tora.</title>
        <authorList>
            <person name="Kang S.-H."/>
            <person name="Pandey R.P."/>
            <person name="Lee C.-M."/>
            <person name="Sim J.-S."/>
            <person name="Jeong J.-T."/>
            <person name="Choi B.-S."/>
            <person name="Jung M."/>
            <person name="Ginzburg D."/>
            <person name="Zhao K."/>
            <person name="Won S.Y."/>
            <person name="Oh T.-J."/>
            <person name="Yu Y."/>
            <person name="Kim N.-H."/>
            <person name="Lee O.R."/>
            <person name="Lee T.-H."/>
            <person name="Bashyal P."/>
            <person name="Kim T.-S."/>
            <person name="Lee W.-H."/>
            <person name="Kawkins C."/>
            <person name="Kim C.-K."/>
            <person name="Kim J.S."/>
            <person name="Ahn B.O."/>
            <person name="Rhee S.Y."/>
            <person name="Sohng J.K."/>
        </authorList>
    </citation>
    <scope>NUCLEOTIDE SEQUENCE</scope>
    <source>
        <tissue evidence="2">Leaf</tissue>
    </source>
</reference>
<proteinExistence type="predicted"/>
<evidence type="ECO:0000256" key="1">
    <source>
        <dbReference type="SAM" id="MobiDB-lite"/>
    </source>
</evidence>
<accession>A0A834WVZ9</accession>
<protein>
    <submittedName>
        <fullName evidence="2">Uncharacterized protein</fullName>
    </submittedName>
</protein>